<dbReference type="SMART" id="SM00248">
    <property type="entry name" value="ANK"/>
    <property type="match status" value="6"/>
</dbReference>
<feature type="repeat" description="ANK" evidence="5">
    <location>
        <begin position="28"/>
        <end position="60"/>
    </location>
</feature>
<dbReference type="GO" id="GO:0045732">
    <property type="term" value="P:positive regulation of protein catabolic process"/>
    <property type="evidence" value="ECO:0007669"/>
    <property type="project" value="TreeGrafter"/>
</dbReference>
<evidence type="ECO:0000256" key="4">
    <source>
        <dbReference type="ARBA" id="ARBA00023043"/>
    </source>
</evidence>
<keyword evidence="3" id="KW-0677">Repeat</keyword>
<comment type="pathway">
    <text evidence="1">Protein modification; protein ubiquitination.</text>
</comment>
<dbReference type="OMA" id="MMLGTRA"/>
<reference evidence="7" key="2">
    <citation type="submission" date="2025-08" db="UniProtKB">
        <authorList>
            <consortium name="Ensembl"/>
        </authorList>
    </citation>
    <scope>IDENTIFICATION</scope>
</reference>
<protein>
    <submittedName>
        <fullName evidence="7">Ankyrin repeat and SOCS box containing 13a, tandem duplicate 1</fullName>
    </submittedName>
</protein>
<proteinExistence type="inferred from homology"/>
<reference evidence="7" key="3">
    <citation type="submission" date="2025-09" db="UniProtKB">
        <authorList>
            <consortium name="Ensembl"/>
        </authorList>
    </citation>
    <scope>IDENTIFICATION</scope>
</reference>
<dbReference type="PANTHER" id="PTHR24136:SF53">
    <property type="entry name" value="ANKYRIN REPEAT AND SOCS BOX CONTAINING 13"/>
    <property type="match status" value="1"/>
</dbReference>
<dbReference type="AlphaFoldDB" id="A0A3P8UAS5"/>
<reference evidence="7 8" key="1">
    <citation type="submission" date="2018-03" db="EMBL/GenBank/DDBJ databases">
        <title>Finding Nemo's genes: A chromosome-scale reference assembly of the genome of the orange clownfish Amphiprion percula.</title>
        <authorList>
            <person name="Lehmann R."/>
        </authorList>
    </citation>
    <scope>NUCLEOTIDE SEQUENCE</scope>
</reference>
<accession>A0A3P8UAS5</accession>
<feature type="repeat" description="ANK" evidence="5">
    <location>
        <begin position="193"/>
        <end position="225"/>
    </location>
</feature>
<evidence type="ECO:0000256" key="2">
    <source>
        <dbReference type="ARBA" id="ARBA00005949"/>
    </source>
</evidence>
<dbReference type="InterPro" id="IPR051573">
    <property type="entry name" value="Ankyrin-SOCS_box_domain"/>
</dbReference>
<dbReference type="SUPFAM" id="SSF158235">
    <property type="entry name" value="SOCS box-like"/>
    <property type="match status" value="1"/>
</dbReference>
<feature type="repeat" description="ANK" evidence="5">
    <location>
        <begin position="128"/>
        <end position="160"/>
    </location>
</feature>
<dbReference type="InterPro" id="IPR001496">
    <property type="entry name" value="SOCS_box"/>
</dbReference>
<keyword evidence="4 5" id="KW-0040">ANK repeat</keyword>
<dbReference type="GO" id="GO:0035556">
    <property type="term" value="P:intracellular signal transduction"/>
    <property type="evidence" value="ECO:0007669"/>
    <property type="project" value="InterPro"/>
</dbReference>
<dbReference type="Ensembl" id="ENSAPET00000033261.1">
    <property type="protein sequence ID" value="ENSAPEP00000032402.1"/>
    <property type="gene ID" value="ENSAPEG00000023022.1"/>
</dbReference>
<name>A0A3P8UAS5_AMPPE</name>
<keyword evidence="8" id="KW-1185">Reference proteome</keyword>
<feature type="repeat" description="ANK" evidence="5">
    <location>
        <begin position="165"/>
        <end position="193"/>
    </location>
</feature>
<dbReference type="PROSITE" id="PS50225">
    <property type="entry name" value="SOCS"/>
    <property type="match status" value="1"/>
</dbReference>
<dbReference type="SUPFAM" id="SSF48403">
    <property type="entry name" value="Ankyrin repeat"/>
    <property type="match status" value="1"/>
</dbReference>
<dbReference type="InterPro" id="IPR002110">
    <property type="entry name" value="Ankyrin_rpt"/>
</dbReference>
<dbReference type="PANTHER" id="PTHR24136">
    <property type="entry name" value="SOWAH (DROSOPHILA) HOMOLOG"/>
    <property type="match status" value="1"/>
</dbReference>
<sequence length="300" mass="32578">MEVTAARRSFLCDIGEHRELLSVHSFWADRTALHEAASHGRALQLKQLVESGASVNMVTVDNITPLHEACIQAHPNCARLLLEAGAQVDVRTIHGSTPLCHACASGSLECAKLLLKYGAKVNPSLTALTASPLHEACIQGNPEVVRLMIASGAKLEAFDVHFGPPLHIACAKGNVDCVKELLSAGANVNSVKFHETALHHAARVHLVEMIELLVEFGANVYASDNLGRKPVDYTTAATPSYTCLRFYESNPLSLQQLCRISVRMILGSRAPEVIGQLGLSHRIHSYLQYWDHPTSLQADT</sequence>
<dbReference type="InterPro" id="IPR036036">
    <property type="entry name" value="SOCS_box-like_dom_sf"/>
</dbReference>
<dbReference type="GO" id="GO:0016567">
    <property type="term" value="P:protein ubiquitination"/>
    <property type="evidence" value="ECO:0007669"/>
    <property type="project" value="UniProtKB-UniPathway"/>
</dbReference>
<dbReference type="SMART" id="SM00969">
    <property type="entry name" value="SOCS_box"/>
    <property type="match status" value="1"/>
</dbReference>
<evidence type="ECO:0000313" key="7">
    <source>
        <dbReference type="Ensembl" id="ENSAPEP00000032402.1"/>
    </source>
</evidence>
<evidence type="ECO:0000256" key="5">
    <source>
        <dbReference type="PROSITE-ProRule" id="PRU00023"/>
    </source>
</evidence>
<feature type="repeat" description="ANK" evidence="5">
    <location>
        <begin position="94"/>
        <end position="122"/>
    </location>
</feature>
<dbReference type="STRING" id="161767.ENSAPEP00000032402"/>
<dbReference type="Proteomes" id="UP000265080">
    <property type="component" value="Chromosome 21"/>
</dbReference>
<evidence type="ECO:0000256" key="1">
    <source>
        <dbReference type="ARBA" id="ARBA00004906"/>
    </source>
</evidence>
<dbReference type="PROSITE" id="PS50088">
    <property type="entry name" value="ANK_REPEAT"/>
    <property type="match status" value="6"/>
</dbReference>
<dbReference type="Gene3D" id="1.25.40.20">
    <property type="entry name" value="Ankyrin repeat-containing domain"/>
    <property type="match status" value="1"/>
</dbReference>
<evidence type="ECO:0000313" key="8">
    <source>
        <dbReference type="Proteomes" id="UP000265080"/>
    </source>
</evidence>
<organism evidence="7 8">
    <name type="scientific">Amphiprion percula</name>
    <name type="common">Orange clownfish</name>
    <name type="synonym">Lutjanus percula</name>
    <dbReference type="NCBI Taxonomy" id="161767"/>
    <lineage>
        <taxon>Eukaryota</taxon>
        <taxon>Metazoa</taxon>
        <taxon>Chordata</taxon>
        <taxon>Craniata</taxon>
        <taxon>Vertebrata</taxon>
        <taxon>Euteleostomi</taxon>
        <taxon>Actinopterygii</taxon>
        <taxon>Neopterygii</taxon>
        <taxon>Teleostei</taxon>
        <taxon>Neoteleostei</taxon>
        <taxon>Acanthomorphata</taxon>
        <taxon>Ovalentaria</taxon>
        <taxon>Pomacentridae</taxon>
        <taxon>Amphiprion</taxon>
    </lineage>
</organism>
<feature type="repeat" description="ANK" evidence="5">
    <location>
        <begin position="61"/>
        <end position="93"/>
    </location>
</feature>
<dbReference type="Gene3D" id="1.10.750.20">
    <property type="entry name" value="SOCS box"/>
    <property type="match status" value="1"/>
</dbReference>
<comment type="similarity">
    <text evidence="2">Belongs to the ankyrin SOCS box (ASB) family.</text>
</comment>
<dbReference type="PROSITE" id="PS50297">
    <property type="entry name" value="ANK_REP_REGION"/>
    <property type="match status" value="6"/>
</dbReference>
<dbReference type="UniPathway" id="UPA00143"/>
<dbReference type="Pfam" id="PF07525">
    <property type="entry name" value="SOCS_box"/>
    <property type="match status" value="1"/>
</dbReference>
<dbReference type="FunFam" id="1.25.40.20:FF:000016">
    <property type="entry name" value="Ankyrin repeat and SOCS box containing 5"/>
    <property type="match status" value="1"/>
</dbReference>
<dbReference type="Pfam" id="PF12796">
    <property type="entry name" value="Ank_2"/>
    <property type="match status" value="3"/>
</dbReference>
<evidence type="ECO:0000256" key="3">
    <source>
        <dbReference type="ARBA" id="ARBA00022737"/>
    </source>
</evidence>
<dbReference type="GeneTree" id="ENSGT00940000160326"/>
<feature type="domain" description="SOCS box" evidence="6">
    <location>
        <begin position="245"/>
        <end position="293"/>
    </location>
</feature>
<evidence type="ECO:0000259" key="6">
    <source>
        <dbReference type="PROSITE" id="PS50225"/>
    </source>
</evidence>
<dbReference type="InterPro" id="IPR036770">
    <property type="entry name" value="Ankyrin_rpt-contain_sf"/>
</dbReference>